<gene>
    <name evidence="3" type="ORF">SAMN05192553_106103</name>
</gene>
<reference evidence="4" key="1">
    <citation type="submission" date="2016-10" db="EMBL/GenBank/DDBJ databases">
        <authorList>
            <person name="Varghese N."/>
            <person name="Submissions S."/>
        </authorList>
    </citation>
    <scope>NUCLEOTIDE SEQUENCE [LARGE SCALE GENOMIC DNA]</scope>
    <source>
        <strain evidence="4">IBRC-M 10761</strain>
    </source>
</reference>
<name>A0A1H7AA23_9BACT</name>
<dbReference type="GO" id="GO:0005975">
    <property type="term" value="P:carbohydrate metabolic process"/>
    <property type="evidence" value="ECO:0007669"/>
    <property type="project" value="InterPro"/>
</dbReference>
<dbReference type="PANTHER" id="PTHR11927:SF9">
    <property type="entry name" value="L-FUCOSYLTRANSFERASE"/>
    <property type="match status" value="1"/>
</dbReference>
<dbReference type="Proteomes" id="UP000199403">
    <property type="component" value="Unassembled WGS sequence"/>
</dbReference>
<dbReference type="CDD" id="cd11301">
    <property type="entry name" value="Fut1_Fut2_like"/>
    <property type="match status" value="1"/>
</dbReference>
<dbReference type="GO" id="GO:0016020">
    <property type="term" value="C:membrane"/>
    <property type="evidence" value="ECO:0007669"/>
    <property type="project" value="InterPro"/>
</dbReference>
<proteinExistence type="predicted"/>
<accession>A0A1H7AA23</accession>
<sequence length="288" mass="34152">MIIVRLKSGLGNQLFQYAMGLSLSRKKNTPLLFDSSLFKQGNRILRLNYFNLNYNSISKFTLWFLSSNFVYSISRLFQSNFYHKVIRDPIWRPLELSGSGNLILIGYWSFNRYFEEIRGELVAKCTVKEIFFNISYVTFKERILGTEAVAIHIRRGDYVSDREYNSIFGVLPIQYYIDAIEEIRRKVGNPYFFVFSDDPDWVNGYFSIDQAYTLVSDVESLEDYHEFDLMRCCKHQIISNSTFSWWAAYLNDYEHRVIIQPQRWYQSETAQSVYESNEFLFIKGAIRI</sequence>
<protein>
    <submittedName>
        <fullName evidence="3">Glycosyl transferase family 11</fullName>
    </submittedName>
</protein>
<dbReference type="EMBL" id="FNZH01000006">
    <property type="protein sequence ID" value="SEJ61766.1"/>
    <property type="molecule type" value="Genomic_DNA"/>
</dbReference>
<dbReference type="InterPro" id="IPR002516">
    <property type="entry name" value="Glyco_trans_11"/>
</dbReference>
<dbReference type="Gene3D" id="3.40.50.11350">
    <property type="match status" value="1"/>
</dbReference>
<evidence type="ECO:0000313" key="4">
    <source>
        <dbReference type="Proteomes" id="UP000199403"/>
    </source>
</evidence>
<dbReference type="Pfam" id="PF01531">
    <property type="entry name" value="Glyco_transf_11"/>
    <property type="match status" value="1"/>
</dbReference>
<evidence type="ECO:0000256" key="1">
    <source>
        <dbReference type="ARBA" id="ARBA00022676"/>
    </source>
</evidence>
<dbReference type="AlphaFoldDB" id="A0A1H7AA23"/>
<dbReference type="STRING" id="1416801.SAMN05192553_106103"/>
<keyword evidence="1" id="KW-0328">Glycosyltransferase</keyword>
<evidence type="ECO:0000256" key="2">
    <source>
        <dbReference type="ARBA" id="ARBA00022679"/>
    </source>
</evidence>
<keyword evidence="4" id="KW-1185">Reference proteome</keyword>
<keyword evidence="2 3" id="KW-0808">Transferase</keyword>
<evidence type="ECO:0000313" key="3">
    <source>
        <dbReference type="EMBL" id="SEJ61766.1"/>
    </source>
</evidence>
<dbReference type="PANTHER" id="PTHR11927">
    <property type="entry name" value="GALACTOSIDE 2-L-FUCOSYLTRANSFERASE"/>
    <property type="match status" value="1"/>
</dbReference>
<dbReference type="GO" id="GO:0008107">
    <property type="term" value="F:galactoside 2-alpha-L-fucosyltransferase activity"/>
    <property type="evidence" value="ECO:0007669"/>
    <property type="project" value="InterPro"/>
</dbReference>
<organism evidence="3 4">
    <name type="scientific">Cyclobacterium xiamenense</name>
    <dbReference type="NCBI Taxonomy" id="1297121"/>
    <lineage>
        <taxon>Bacteria</taxon>
        <taxon>Pseudomonadati</taxon>
        <taxon>Bacteroidota</taxon>
        <taxon>Cytophagia</taxon>
        <taxon>Cytophagales</taxon>
        <taxon>Cyclobacteriaceae</taxon>
        <taxon>Cyclobacterium</taxon>
    </lineage>
</organism>
<dbReference type="OrthoDB" id="9794601at2"/>